<evidence type="ECO:0000256" key="11">
    <source>
        <dbReference type="ARBA" id="ARBA00033378"/>
    </source>
</evidence>
<dbReference type="PANTHER" id="PTHR13453:SF1">
    <property type="entry name" value="KAT8 REGULATORY NSL COMPLEX SUBUNIT 2"/>
    <property type="match status" value="1"/>
</dbReference>
<keyword evidence="6" id="KW-0832">Ubl conjugation</keyword>
<evidence type="ECO:0000313" key="16">
    <source>
        <dbReference type="Proteomes" id="UP000007151"/>
    </source>
</evidence>
<organism evidence="15 16">
    <name type="scientific">Danaus plexippus plexippus</name>
    <dbReference type="NCBI Taxonomy" id="278856"/>
    <lineage>
        <taxon>Eukaryota</taxon>
        <taxon>Metazoa</taxon>
        <taxon>Ecdysozoa</taxon>
        <taxon>Arthropoda</taxon>
        <taxon>Hexapoda</taxon>
        <taxon>Insecta</taxon>
        <taxon>Pterygota</taxon>
        <taxon>Neoptera</taxon>
        <taxon>Endopterygota</taxon>
        <taxon>Lepidoptera</taxon>
        <taxon>Glossata</taxon>
        <taxon>Ditrysia</taxon>
        <taxon>Papilionoidea</taxon>
        <taxon>Nymphalidae</taxon>
        <taxon>Danainae</taxon>
        <taxon>Danaini</taxon>
        <taxon>Danaina</taxon>
        <taxon>Danaus</taxon>
        <taxon>Danaus</taxon>
    </lineage>
</organism>
<dbReference type="Proteomes" id="UP000007151">
    <property type="component" value="Unassembled WGS sequence"/>
</dbReference>
<gene>
    <name evidence="15" type="ORF">KGM_213859</name>
</gene>
<reference evidence="15 16" key="1">
    <citation type="journal article" date="2011" name="Cell">
        <title>The monarch butterfly genome yields insights into long-distance migration.</title>
        <authorList>
            <person name="Zhan S."/>
            <person name="Merlin C."/>
            <person name="Boore J.L."/>
            <person name="Reppert S.M."/>
        </authorList>
    </citation>
    <scope>NUCLEOTIDE SEQUENCE [LARGE SCALE GENOMIC DNA]</scope>
    <source>
        <strain evidence="15">F-2</strain>
    </source>
</reference>
<dbReference type="PANTHER" id="PTHR13453">
    <property type="entry name" value="KAT8 REGULATORY NSL COMPLEX SUBUNIT 2"/>
    <property type="match status" value="1"/>
</dbReference>
<dbReference type="STRING" id="278856.A0A212ELB6"/>
<evidence type="ECO:0000256" key="13">
    <source>
        <dbReference type="ARBA" id="ARBA00093543"/>
    </source>
</evidence>
<evidence type="ECO:0000256" key="4">
    <source>
        <dbReference type="ARBA" id="ARBA00022499"/>
    </source>
</evidence>
<keyword evidence="5" id="KW-0597">Phosphoprotein</keyword>
<keyword evidence="7" id="KW-0156">Chromatin regulator</keyword>
<keyword evidence="9" id="KW-0539">Nucleus</keyword>
<sequence>MSQQHKIIHLPKVRMLNRGRSAIRITNVKSVKPDPEFVKRQEEERLRAQLQQEIVSRSRTCSYHAYECTLPVVAGRMYCARHILSDPTAPYKQCAHVSASGNRCTQPAPIDRDPGVCFDHARSSLCRRMRAAAPPPAVDTTETLLHRLQHYVRPERTRTTSCASSVSVVSEPSEQEVATHAVDPFKEIDAVSVNASVSTALMECASASDSDCDSVVITTEKEPSDTEDAPCEDGPLWKAGVYTAEEAVSEANNVLKSLQSLYIKQMGRLRTQLETARLKYVKALRTEKEHYCSINSQSRSGPQSVRERRQLRKLKAYAGYHRKHGMDAVLSRKLHHKRAMAKDPPSNRIPSQGRCVFTEGGVRCSSHVLPAAKHCLKHILNDTQQVLFVPCGDVRGPVSCLEPAPRSPLPRSCRYHTDAPPHACFTLKKQESECGSEWTCSDQSPAAPQLVDTLQYD</sequence>
<evidence type="ECO:0000256" key="10">
    <source>
        <dbReference type="ARBA" id="ARBA00032947"/>
    </source>
</evidence>
<comment type="function">
    <text evidence="12">Non-catalytic component of the NSL histone acetyltransferase complex, a multiprotein complex that mediates histone H4 acetylation at 'Lys-5'- and 'Lys-8' (H4K5ac and H4K8ac) at transcription start sites and promotes transcription initiation. Required for NSL complex stability and for transcription of intraciliary transport genes in both ciliated and non-ciliated cells by regulating histone H4 acetylation at 'Lys-5'- and 'Lys-12' (H4K5ac and H4K12ac). This is necessary for cilium assembly in ciliated cells and for organization of the microtubule cytoskeleton in non-ciliated cells. Required within the NSL complex to maintain nuclear architecture stability by promoting KAT8-mediated acetylation of lamin LMNA.</text>
</comment>
<protein>
    <recommendedName>
        <fullName evidence="3">KAT8 regulatory NSL complex subunit 2</fullName>
    </recommendedName>
    <alternativeName>
        <fullName evidence="11">NSL complex protein NSL2</fullName>
    </alternativeName>
    <alternativeName>
        <fullName evidence="10">Non-specific lethal 2 homolog</fullName>
    </alternativeName>
</protein>
<feature type="domain" description="KANL2-like probable zinc-finger" evidence="14">
    <location>
        <begin position="61"/>
        <end position="121"/>
    </location>
</feature>
<dbReference type="InterPro" id="IPR025927">
    <property type="entry name" value="Znf_KANL2-like"/>
</dbReference>
<evidence type="ECO:0000256" key="8">
    <source>
        <dbReference type="ARBA" id="ARBA00023128"/>
    </source>
</evidence>
<dbReference type="GO" id="GO:0005634">
    <property type="term" value="C:nucleus"/>
    <property type="evidence" value="ECO:0007669"/>
    <property type="project" value="UniProtKB-SubCell"/>
</dbReference>
<comment type="subcellular location">
    <subcellularLocation>
        <location evidence="2">Mitochondrion</location>
    </subcellularLocation>
    <subcellularLocation>
        <location evidence="1">Nucleus</location>
    </subcellularLocation>
</comment>
<accession>A0A212ELB6</accession>
<keyword evidence="8" id="KW-0496">Mitochondrion</keyword>
<evidence type="ECO:0000256" key="3">
    <source>
        <dbReference type="ARBA" id="ARBA00015508"/>
    </source>
</evidence>
<dbReference type="AlphaFoldDB" id="A0A212ELB6"/>
<dbReference type="InterPro" id="IPR026316">
    <property type="entry name" value="NSL2"/>
</dbReference>
<dbReference type="KEGG" id="dpl:KGM_213859"/>
<keyword evidence="4" id="KW-1017">Isopeptide bond</keyword>
<dbReference type="eggNOG" id="ENOG502QTMA">
    <property type="taxonomic scope" value="Eukaryota"/>
</dbReference>
<dbReference type="Pfam" id="PF13891">
    <property type="entry name" value="zf-C3HC3H_KANSL2"/>
    <property type="match status" value="2"/>
</dbReference>
<proteinExistence type="predicted"/>
<evidence type="ECO:0000256" key="6">
    <source>
        <dbReference type="ARBA" id="ARBA00022843"/>
    </source>
</evidence>
<evidence type="ECO:0000256" key="2">
    <source>
        <dbReference type="ARBA" id="ARBA00004173"/>
    </source>
</evidence>
<comment type="caution">
    <text evidence="15">The sequence shown here is derived from an EMBL/GenBank/DDBJ whole genome shotgun (WGS) entry which is preliminary data.</text>
</comment>
<evidence type="ECO:0000256" key="5">
    <source>
        <dbReference type="ARBA" id="ARBA00022553"/>
    </source>
</evidence>
<dbReference type="GO" id="GO:0044545">
    <property type="term" value="C:NSL complex"/>
    <property type="evidence" value="ECO:0007669"/>
    <property type="project" value="TreeGrafter"/>
</dbReference>
<name>A0A212ELB6_DANPL</name>
<dbReference type="FunCoup" id="A0A212ELB6">
    <property type="interactions" value="1949"/>
</dbReference>
<evidence type="ECO:0000313" key="15">
    <source>
        <dbReference type="EMBL" id="OWR42261.1"/>
    </source>
</evidence>
<feature type="domain" description="KANL2-like probable zinc-finger" evidence="14">
    <location>
        <begin position="361"/>
        <end position="417"/>
    </location>
</feature>
<keyword evidence="16" id="KW-1185">Reference proteome</keyword>
<dbReference type="GO" id="GO:0005739">
    <property type="term" value="C:mitochondrion"/>
    <property type="evidence" value="ECO:0007669"/>
    <property type="project" value="UniProtKB-SubCell"/>
</dbReference>
<evidence type="ECO:0000256" key="9">
    <source>
        <dbReference type="ARBA" id="ARBA00023242"/>
    </source>
</evidence>
<evidence type="ECO:0000259" key="14">
    <source>
        <dbReference type="Pfam" id="PF13891"/>
    </source>
</evidence>
<dbReference type="EMBL" id="AGBW02014100">
    <property type="protein sequence ID" value="OWR42261.1"/>
    <property type="molecule type" value="Genomic_DNA"/>
</dbReference>
<evidence type="ECO:0000256" key="1">
    <source>
        <dbReference type="ARBA" id="ARBA00004123"/>
    </source>
</evidence>
<evidence type="ECO:0000256" key="7">
    <source>
        <dbReference type="ARBA" id="ARBA00022853"/>
    </source>
</evidence>
<comment type="subunit">
    <text evidence="13">Component of the NSL complex at least composed of KAT8/MOF, KANSL1, KANSL2, KANSL3, MCRS1, PHF20, OGT1/OGT, WDR5 and HCFC1.</text>
</comment>
<dbReference type="GO" id="GO:0006325">
    <property type="term" value="P:chromatin organization"/>
    <property type="evidence" value="ECO:0007669"/>
    <property type="project" value="UniProtKB-KW"/>
</dbReference>
<evidence type="ECO:0000256" key="12">
    <source>
        <dbReference type="ARBA" id="ARBA00093359"/>
    </source>
</evidence>